<dbReference type="GO" id="GO:0048193">
    <property type="term" value="P:Golgi vesicle transport"/>
    <property type="evidence" value="ECO:0007669"/>
    <property type="project" value="TreeGrafter"/>
</dbReference>
<reference evidence="5" key="1">
    <citation type="submission" date="2025-08" db="UniProtKB">
        <authorList>
            <consortium name="RefSeq"/>
        </authorList>
    </citation>
    <scope>IDENTIFICATION</scope>
</reference>
<feature type="region of interest" description="Disordered" evidence="2">
    <location>
        <begin position="76"/>
        <end position="196"/>
    </location>
</feature>
<dbReference type="CTD" id="2803"/>
<dbReference type="RefSeq" id="XP_028280107.1">
    <property type="nucleotide sequence ID" value="XM_028424306.1"/>
</dbReference>
<dbReference type="Pfam" id="PF01465">
    <property type="entry name" value="GRIP"/>
    <property type="match status" value="1"/>
</dbReference>
<proteinExistence type="predicted"/>
<feature type="compositionally biased region" description="Basic and acidic residues" evidence="2">
    <location>
        <begin position="939"/>
        <end position="949"/>
    </location>
</feature>
<dbReference type="SUPFAM" id="SSF101283">
    <property type="entry name" value="GRIP domain"/>
    <property type="match status" value="1"/>
</dbReference>
<feature type="coiled-coil region" evidence="1">
    <location>
        <begin position="1359"/>
        <end position="1479"/>
    </location>
</feature>
<feature type="compositionally biased region" description="Polar residues" evidence="2">
    <location>
        <begin position="78"/>
        <end position="88"/>
    </location>
</feature>
<dbReference type="GeneID" id="114447819"/>
<evidence type="ECO:0000259" key="3">
    <source>
        <dbReference type="PROSITE" id="PS50913"/>
    </source>
</evidence>
<name>A0A6P7JTE7_9TELE</name>
<keyword evidence="4" id="KW-1185">Reference proteome</keyword>
<feature type="coiled-coil region" evidence="1">
    <location>
        <begin position="1951"/>
        <end position="2032"/>
    </location>
</feature>
<feature type="coiled-coil region" evidence="1">
    <location>
        <begin position="248"/>
        <end position="275"/>
    </location>
</feature>
<feature type="region of interest" description="Disordered" evidence="2">
    <location>
        <begin position="296"/>
        <end position="339"/>
    </location>
</feature>
<feature type="compositionally biased region" description="Polar residues" evidence="2">
    <location>
        <begin position="298"/>
        <end position="326"/>
    </location>
</feature>
<dbReference type="InterPro" id="IPR000237">
    <property type="entry name" value="GRIP_dom"/>
</dbReference>
<evidence type="ECO:0000256" key="1">
    <source>
        <dbReference type="SAM" id="Coils"/>
    </source>
</evidence>
<dbReference type="PANTHER" id="PTHR19327:SF0">
    <property type="entry name" value="GOLGIN SUBFAMILY A MEMBER 4"/>
    <property type="match status" value="1"/>
</dbReference>
<evidence type="ECO:0000313" key="4">
    <source>
        <dbReference type="Proteomes" id="UP000515145"/>
    </source>
</evidence>
<dbReference type="GO" id="GO:0005794">
    <property type="term" value="C:Golgi apparatus"/>
    <property type="evidence" value="ECO:0007669"/>
    <property type="project" value="TreeGrafter"/>
</dbReference>
<feature type="region of interest" description="Disordered" evidence="2">
    <location>
        <begin position="1"/>
        <end position="57"/>
    </location>
</feature>
<feature type="region of interest" description="Disordered" evidence="2">
    <location>
        <begin position="1774"/>
        <end position="1796"/>
    </location>
</feature>
<feature type="compositionally biased region" description="Basic and acidic residues" evidence="2">
    <location>
        <begin position="1774"/>
        <end position="1783"/>
    </location>
</feature>
<accession>A0A6P7JTE7</accession>
<dbReference type="Proteomes" id="UP000515145">
    <property type="component" value="Chromosome 15"/>
</dbReference>
<gene>
    <name evidence="5" type="primary">golga4</name>
</gene>
<sequence length="2116" mass="244508">MFKKLKQKINEEQSPQRNAQSPQQAQAGSGDRRSSQTPPFHPDGMPSPSDREMLAGMIAEPAFLSEYTIFALDHSKRPQTAQVASVSASKGPARSPRGSINGDGSASPQRDELQSFAQKLQGKVPSMESLIRGGASRAQNLFRSPSKENLVRSPSRESLTPLGENESTGGPSYDPPSDIESEAEEPPGSTESLTKDQLLHRLLRVERSLGKYRGKYSELVTAYRTVQRDKEKTQVILSQSQDKALRRIGELREELQMDQQAKKHLQDEFDAALEEKDQMITVLQTQVALLKKRVKGVNDSSQSAEGEVPQSETAEGATSASQSPSKEQGLEPEVTMEGNNDPAKLMEALQKRVKRQENLLQKCKEVMRTHKERSAQLGSENETLQEQLQERLQELEKMKELHTTEKTKLITQLRDAKNLIEQLEQDKGMVIAETKRQMHETLEIKEEEIAQLRSRLQQATAQKEELQEQKEKSEKSAFEELERALGVAQRAEEARKQLQVQLEEHVKQVEIASEEERKSLQLELTRVKQEVVTIMKKSSEDTVANLEKFHSEALAAKEEELSDRIKKAVEQCKEEFTQLAKEREHQAALSLEDAELQKTAIRTEADNKVKEIQLELEAARTRILELESSVDKISQDESSVTHELSSQLDELKKKHEEQISTLKEKHQEQLKKHKGTRTQQHNTALEELKERHRVEIENLVKEKELQFQTHVEDMNQKTLEKLDAKQAELDALSVELSEVLKSKELLEEKLVAAEDADRLSQQEHEKQFKDQASKHNAELANIKHEHEQSLSGIEKTLKQELNALKIVLREKEKEIEQHIFNKKTLQEESHSTAQNLESNIKELNELQQSLSLSQQQNESLKESNQQLHKMSEDLEQCKNVLTDLEHQLEAAKNDCQQKEKSLQEIELQLQDTKKELSEKEKSFTADLNTKLEEQTRLQKQLEDEKAAHEKKLKNTKTEMEAKLKSQETKMEKFKQKAKEMQENYKKKLHQNEENAKKELAKKEAELQQKEKQVQDKIVEMAQKSSEGLSSAMSELQTSHKEEVEKLHATHKHEMEQLELRLKESLRQQEEELTEKHSLILQEKVQELEEIYQQLSQSKAENEQVLRELKDLKEDLAIRETTVQKLQEELNEAAVKLENLSQGEALLKEQMESIERNLNQALNERNTLQDKLKTTEEESSERLKNLTNKLNETGKQLEVLEASKCKQSEDLQSKFEETSILLQAKEAEFQQQLIMIMKQMDHYCKEVECGSNELQQRLESRVKELNDRLHCSQKNIGHLKNIILTKVDRICTLEENLLKQTEQNKNLCISLEQMTAQENARLEQINALTHERESYSQSMGEHIQRTEELSEANRIISENLKTNELQISKLESIISDMKNQLASSVLEKEEAINKLNQQYKEERQQAAALMEETIERLEQEKKSALDQADSLRNSLAEHEMKAETKFSLNDNTITSLQSRLEELEREKNEAVQRLTANIDNQSISKSEMDQVLSEKEQKVCRLTSELESCLTRLSELQAQLALKTQECEQLTLDLKQQHSIRETEKRELVEQLQQTQMQCSQNGNVEKEMVEKLNSLEEDNQKCKHELERQREEFERMKGEVIKSKEVTLKETEERLSAESARKVSELKKKAEQKISQIKKQLTTQLEEKEQMIKALQTSLEEIKGNESSGKECIETLEAKTKVLEEALGKLKEEQEKQIEQIVSNERLEKEKSLEELRLVYEDKLMSLQRDTAQQGELRDSESALQELETKLKEAEEQNGNLHVEVNRLKEEVREKDAQLDHHRTTIKQVQSPSEAEAEVKVECSSMQQTRSVMENHSLVQEDDDDSLQSLKNKLSQMKNDKEKIQKDFTRLQKDMRSLRKEHEHDLEYVKKELLEENDKKLKTELEDAEMKHNSAMKHLLREFNTQMALKEKELDSAVKEAIGKAQSVEAELITSHEEEVGQLRKVVSQKEDDLHRTVQKYEQVIQNREEEMGDRVWQVQKQLEELQARCHDSAEMTPEELQAQLAEKTTLLSEARLKEQEFVERIHSLEDKIKCFHRNTVVTHLGSTLKDPGLNASDPFSEPTEMEYLRKVLFEYMMGRETKTMAKVITSMLKFPADQAQKVLDKEDTKPVPWLR</sequence>
<dbReference type="PROSITE" id="PS50913">
    <property type="entry name" value="GRIP"/>
    <property type="match status" value="1"/>
</dbReference>
<evidence type="ECO:0000313" key="5">
    <source>
        <dbReference type="RefSeq" id="XP_028280107.1"/>
    </source>
</evidence>
<feature type="coiled-coil region" evidence="1">
    <location>
        <begin position="1827"/>
        <end position="1920"/>
    </location>
</feature>
<dbReference type="GO" id="GO:0031267">
    <property type="term" value="F:small GTPase binding"/>
    <property type="evidence" value="ECO:0007669"/>
    <property type="project" value="TreeGrafter"/>
</dbReference>
<feature type="region of interest" description="Disordered" evidence="2">
    <location>
        <begin position="939"/>
        <end position="982"/>
    </location>
</feature>
<dbReference type="PANTHER" id="PTHR19327">
    <property type="entry name" value="GOLGIN"/>
    <property type="match status" value="1"/>
</dbReference>
<dbReference type="SMART" id="SM00755">
    <property type="entry name" value="Grip"/>
    <property type="match status" value="1"/>
</dbReference>
<feature type="coiled-coil region" evidence="1">
    <location>
        <begin position="1505"/>
        <end position="1532"/>
    </location>
</feature>
<organism evidence="4 5">
    <name type="scientific">Parambassis ranga</name>
    <name type="common">Indian glassy fish</name>
    <dbReference type="NCBI Taxonomy" id="210632"/>
    <lineage>
        <taxon>Eukaryota</taxon>
        <taxon>Metazoa</taxon>
        <taxon>Chordata</taxon>
        <taxon>Craniata</taxon>
        <taxon>Vertebrata</taxon>
        <taxon>Euteleostomi</taxon>
        <taxon>Actinopterygii</taxon>
        <taxon>Neopterygii</taxon>
        <taxon>Teleostei</taxon>
        <taxon>Neoteleostei</taxon>
        <taxon>Acanthomorphata</taxon>
        <taxon>Ovalentaria</taxon>
        <taxon>Ambassidae</taxon>
        <taxon>Parambassis</taxon>
    </lineage>
</organism>
<feature type="compositionally biased region" description="Low complexity" evidence="2">
    <location>
        <begin position="19"/>
        <end position="29"/>
    </location>
</feature>
<feature type="domain" description="GRIP" evidence="3">
    <location>
        <begin position="2059"/>
        <end position="2106"/>
    </location>
</feature>
<feature type="compositionally biased region" description="Basic and acidic residues" evidence="2">
    <location>
        <begin position="955"/>
        <end position="982"/>
    </location>
</feature>
<dbReference type="Gene3D" id="1.10.220.60">
    <property type="entry name" value="GRIP domain"/>
    <property type="match status" value="1"/>
</dbReference>
<evidence type="ECO:0000256" key="2">
    <source>
        <dbReference type="SAM" id="MobiDB-lite"/>
    </source>
</evidence>
<feature type="coiled-coil region" evidence="1">
    <location>
        <begin position="1565"/>
        <end position="1710"/>
    </location>
</feature>
<protein>
    <submittedName>
        <fullName evidence="5">Golgin subfamily A member 4 isoform X2</fullName>
    </submittedName>
</protein>
<keyword evidence="1" id="KW-0175">Coiled coil</keyword>